<keyword evidence="3" id="KW-1185">Reference proteome</keyword>
<evidence type="ECO:0000313" key="2">
    <source>
        <dbReference type="EMBL" id="OAF68716.1"/>
    </source>
</evidence>
<sequence length="148" mass="16983">MKLDLNGGKCLKQHYPQCISDTIKKWEKKSSKDRITICCTSNMDGIDRQKLMVSVKVETLNVSKVMVYLCIILPQNPARFNRDIIYWFFSHFVPDSRAHCTSMGLDDNCKVLLLMDQCLTHPPSQFLFSDNVAVLYTPSNTTLRPGYN</sequence>
<comment type="caution">
    <text evidence="2">The sequence shown here is derived from an EMBL/GenBank/DDBJ whole genome shotgun (WGS) entry which is preliminary data.</text>
</comment>
<feature type="domain" description="DDE-1" evidence="1">
    <location>
        <begin position="32"/>
        <end position="142"/>
    </location>
</feature>
<dbReference type="GO" id="GO:0003676">
    <property type="term" value="F:nucleic acid binding"/>
    <property type="evidence" value="ECO:0007669"/>
    <property type="project" value="InterPro"/>
</dbReference>
<organism evidence="2 3">
    <name type="scientific">Intoshia linei</name>
    <dbReference type="NCBI Taxonomy" id="1819745"/>
    <lineage>
        <taxon>Eukaryota</taxon>
        <taxon>Metazoa</taxon>
        <taxon>Spiralia</taxon>
        <taxon>Lophotrochozoa</taxon>
        <taxon>Mesozoa</taxon>
        <taxon>Orthonectida</taxon>
        <taxon>Rhopaluridae</taxon>
        <taxon>Intoshia</taxon>
    </lineage>
</organism>
<name>A0A177B3B0_9BILA</name>
<dbReference type="EMBL" id="LWCA01000399">
    <property type="protein sequence ID" value="OAF68716.1"/>
    <property type="molecule type" value="Genomic_DNA"/>
</dbReference>
<reference evidence="2 3" key="1">
    <citation type="submission" date="2016-04" db="EMBL/GenBank/DDBJ databases">
        <title>The genome of Intoshia linei affirms orthonectids as highly simplified spiralians.</title>
        <authorList>
            <person name="Mikhailov K.V."/>
            <person name="Slusarev G.S."/>
            <person name="Nikitin M.A."/>
            <person name="Logacheva M.D."/>
            <person name="Penin A."/>
            <person name="Aleoshin V."/>
            <person name="Panchin Y.V."/>
        </authorList>
    </citation>
    <scope>NUCLEOTIDE SEQUENCE [LARGE SCALE GENOMIC DNA]</scope>
    <source>
        <strain evidence="2">Intl2013</strain>
        <tissue evidence="2">Whole animal</tissue>
    </source>
</reference>
<dbReference type="InterPro" id="IPR004875">
    <property type="entry name" value="DDE_SF_endonuclease_dom"/>
</dbReference>
<proteinExistence type="predicted"/>
<evidence type="ECO:0000259" key="1">
    <source>
        <dbReference type="Pfam" id="PF03184"/>
    </source>
</evidence>
<dbReference type="Pfam" id="PF03184">
    <property type="entry name" value="DDE_1"/>
    <property type="match status" value="1"/>
</dbReference>
<protein>
    <recommendedName>
        <fullName evidence="1">DDE-1 domain-containing protein</fullName>
    </recommendedName>
</protein>
<dbReference type="OrthoDB" id="125347at2759"/>
<gene>
    <name evidence="2" type="ORF">A3Q56_03525</name>
</gene>
<dbReference type="Proteomes" id="UP000078046">
    <property type="component" value="Unassembled WGS sequence"/>
</dbReference>
<accession>A0A177B3B0</accession>
<evidence type="ECO:0000313" key="3">
    <source>
        <dbReference type="Proteomes" id="UP000078046"/>
    </source>
</evidence>
<dbReference type="AlphaFoldDB" id="A0A177B3B0"/>